<reference evidence="2" key="1">
    <citation type="submission" date="2020-06" db="EMBL/GenBank/DDBJ databases">
        <authorList>
            <person name="Li T."/>
            <person name="Hu X."/>
            <person name="Zhang T."/>
            <person name="Song X."/>
            <person name="Zhang H."/>
            <person name="Dai N."/>
            <person name="Sheng W."/>
            <person name="Hou X."/>
            <person name="Wei L."/>
        </authorList>
    </citation>
    <scope>NUCLEOTIDE SEQUENCE</scope>
    <source>
        <strain evidence="2">G02</strain>
        <tissue evidence="2">Leaf</tissue>
    </source>
</reference>
<dbReference type="EMBL" id="JACGWJ010000014">
    <property type="protein sequence ID" value="KAL0373311.1"/>
    <property type="molecule type" value="Genomic_DNA"/>
</dbReference>
<feature type="region of interest" description="Disordered" evidence="1">
    <location>
        <begin position="1"/>
        <end position="46"/>
    </location>
</feature>
<feature type="compositionally biased region" description="Basic and acidic residues" evidence="1">
    <location>
        <begin position="36"/>
        <end position="46"/>
    </location>
</feature>
<evidence type="ECO:0000313" key="2">
    <source>
        <dbReference type="EMBL" id="KAL0373311.1"/>
    </source>
</evidence>
<evidence type="ECO:0000256" key="1">
    <source>
        <dbReference type="SAM" id="MobiDB-lite"/>
    </source>
</evidence>
<comment type="caution">
    <text evidence="2">The sequence shown here is derived from an EMBL/GenBank/DDBJ whole genome shotgun (WGS) entry which is preliminary data.</text>
</comment>
<reference evidence="2" key="2">
    <citation type="journal article" date="2024" name="Plant">
        <title>Genomic evolution and insights into agronomic trait innovations of Sesamum species.</title>
        <authorList>
            <person name="Miao H."/>
            <person name="Wang L."/>
            <person name="Qu L."/>
            <person name="Liu H."/>
            <person name="Sun Y."/>
            <person name="Le M."/>
            <person name="Wang Q."/>
            <person name="Wei S."/>
            <person name="Zheng Y."/>
            <person name="Lin W."/>
            <person name="Duan Y."/>
            <person name="Cao H."/>
            <person name="Xiong S."/>
            <person name="Wang X."/>
            <person name="Wei L."/>
            <person name="Li C."/>
            <person name="Ma Q."/>
            <person name="Ju M."/>
            <person name="Zhao R."/>
            <person name="Li G."/>
            <person name="Mu C."/>
            <person name="Tian Q."/>
            <person name="Mei H."/>
            <person name="Zhang T."/>
            <person name="Gao T."/>
            <person name="Zhang H."/>
        </authorList>
    </citation>
    <scope>NUCLEOTIDE SEQUENCE</scope>
    <source>
        <strain evidence="2">G02</strain>
    </source>
</reference>
<proteinExistence type="predicted"/>
<protein>
    <submittedName>
        <fullName evidence="2">Uncharacterized protein</fullName>
    </submittedName>
</protein>
<name>A0AAW2QZS1_SESRA</name>
<accession>A0AAW2QZS1</accession>
<dbReference type="AlphaFoldDB" id="A0AAW2QZS1"/>
<organism evidence="2">
    <name type="scientific">Sesamum radiatum</name>
    <name type="common">Black benniseed</name>
    <dbReference type="NCBI Taxonomy" id="300843"/>
    <lineage>
        <taxon>Eukaryota</taxon>
        <taxon>Viridiplantae</taxon>
        <taxon>Streptophyta</taxon>
        <taxon>Embryophyta</taxon>
        <taxon>Tracheophyta</taxon>
        <taxon>Spermatophyta</taxon>
        <taxon>Magnoliopsida</taxon>
        <taxon>eudicotyledons</taxon>
        <taxon>Gunneridae</taxon>
        <taxon>Pentapetalae</taxon>
        <taxon>asterids</taxon>
        <taxon>lamiids</taxon>
        <taxon>Lamiales</taxon>
        <taxon>Pedaliaceae</taxon>
        <taxon>Sesamum</taxon>
    </lineage>
</organism>
<gene>
    <name evidence="2" type="ORF">Sradi_3246800</name>
</gene>
<feature type="compositionally biased region" description="Basic and acidic residues" evidence="1">
    <location>
        <begin position="16"/>
        <end position="27"/>
    </location>
</feature>
<sequence length="65" mass="7664">MAEEGMEGRRRWRGSAKGERWRDDEGWCKGGGGAPKMEDERELEARQGWRMRGGAREVEERRGWR</sequence>